<organism evidence="2 3">
    <name type="scientific">Streptococcus hyointestinalis</name>
    <dbReference type="NCBI Taxonomy" id="1337"/>
    <lineage>
        <taxon>Bacteria</taxon>
        <taxon>Bacillati</taxon>
        <taxon>Bacillota</taxon>
        <taxon>Bacilli</taxon>
        <taxon>Lactobacillales</taxon>
        <taxon>Streptococcaceae</taxon>
        <taxon>Streptococcus</taxon>
    </lineage>
</organism>
<name>A0A380K3P9_9STRE</name>
<accession>A0A380K3P9</accession>
<evidence type="ECO:0000256" key="1">
    <source>
        <dbReference type="SAM" id="Phobius"/>
    </source>
</evidence>
<dbReference type="Proteomes" id="UP000254924">
    <property type="component" value="Unassembled WGS sequence"/>
</dbReference>
<keyword evidence="3" id="KW-1185">Reference proteome</keyword>
<feature type="transmembrane region" description="Helical" evidence="1">
    <location>
        <begin position="12"/>
        <end position="31"/>
    </location>
</feature>
<dbReference type="EMBL" id="UHFN01000007">
    <property type="protein sequence ID" value="SUN59572.1"/>
    <property type="molecule type" value="Genomic_DNA"/>
</dbReference>
<proteinExistence type="predicted"/>
<evidence type="ECO:0000313" key="3">
    <source>
        <dbReference type="Proteomes" id="UP000254924"/>
    </source>
</evidence>
<sequence>MKLKDFISDFFLTIISPYLLEIILFPIALLVLYAKNLLLLLLVLLLAVLLFLFKRHKNDKEPR</sequence>
<gene>
    <name evidence="2" type="ORF">NCTC12224_00446</name>
</gene>
<evidence type="ECO:0000313" key="2">
    <source>
        <dbReference type="EMBL" id="SUN59572.1"/>
    </source>
</evidence>
<keyword evidence="1" id="KW-0472">Membrane</keyword>
<protein>
    <submittedName>
        <fullName evidence="2">Uncharacterized protein</fullName>
    </submittedName>
</protein>
<dbReference type="AlphaFoldDB" id="A0A380K3P9"/>
<keyword evidence="1" id="KW-1133">Transmembrane helix</keyword>
<reference evidence="2 3" key="1">
    <citation type="submission" date="2018-06" db="EMBL/GenBank/DDBJ databases">
        <authorList>
            <consortium name="Pathogen Informatics"/>
            <person name="Doyle S."/>
        </authorList>
    </citation>
    <scope>NUCLEOTIDE SEQUENCE [LARGE SCALE GENOMIC DNA]</scope>
    <source>
        <strain evidence="2 3">NCTC12224</strain>
    </source>
</reference>
<feature type="transmembrane region" description="Helical" evidence="1">
    <location>
        <begin position="37"/>
        <end position="53"/>
    </location>
</feature>
<keyword evidence="1" id="KW-0812">Transmembrane</keyword>